<comment type="caution">
    <text evidence="2">The sequence shown here is derived from an EMBL/GenBank/DDBJ whole genome shotgun (WGS) entry which is preliminary data.</text>
</comment>
<evidence type="ECO:0000313" key="2">
    <source>
        <dbReference type="EMBL" id="MCF8713431.1"/>
    </source>
</evidence>
<organism evidence="2 3">
    <name type="scientific">Joostella atrarenae</name>
    <dbReference type="NCBI Taxonomy" id="679257"/>
    <lineage>
        <taxon>Bacteria</taxon>
        <taxon>Pseudomonadati</taxon>
        <taxon>Bacteroidota</taxon>
        <taxon>Flavobacteriia</taxon>
        <taxon>Flavobacteriales</taxon>
        <taxon>Flavobacteriaceae</taxon>
        <taxon>Joostella</taxon>
    </lineage>
</organism>
<gene>
    <name evidence="2" type="ORF">JM658_01200</name>
</gene>
<keyword evidence="3" id="KW-1185">Reference proteome</keyword>
<name>A0ABS9IZ26_9FLAO</name>
<feature type="region of interest" description="Disordered" evidence="1">
    <location>
        <begin position="221"/>
        <end position="249"/>
    </location>
</feature>
<dbReference type="EMBL" id="JAETXX010000001">
    <property type="protein sequence ID" value="MCF8713431.1"/>
    <property type="molecule type" value="Genomic_DNA"/>
</dbReference>
<sequence length="481" mass="54521">MKTIYLKTRRFSFVFFIFSLTISQLSCEKEIIEDNGIINSSNLNNKIQFKDLPDDIKQVAIYYGEQFSKKNNYNSKNDEVIYNTEVNILKKATQTSYTIAIPKDKKGFYYDNIVVEKSNDGELKTTIIRYTPEKKWFFANMINNFFDYSTYTGEITLYDSQGSIILSKTFQNGKPLIKDKKFQNRWDCIQIGVQYAYLEQNGVLYLNDVLIEYECTYDNENNPTGGNEGGGGGNNQSSGSINTSPTGEENSEDYEILLETLSAADSFEEKIDDSLLKGCLKSILRDLKNIKNGVGNTIIKFSGNEPGFNWKVIDGSLAGGTGQTSSVYDDTKEEISSTFDTQAFPLATDLSWARTILHESIHAFLITEFEINRPNWIATYPQMVDEWGKLQNWNSVHHEEIARSIVKDIATSLKEYGAAKGYNLPDQFYEDMSWAGLQNTTTFNNLPLSDQKRILNVISIELTKKDTNGNTRTQKGKNAGC</sequence>
<evidence type="ECO:0000313" key="3">
    <source>
        <dbReference type="Proteomes" id="UP000829517"/>
    </source>
</evidence>
<evidence type="ECO:0000256" key="1">
    <source>
        <dbReference type="SAM" id="MobiDB-lite"/>
    </source>
</evidence>
<proteinExistence type="predicted"/>
<dbReference type="Proteomes" id="UP000829517">
    <property type="component" value="Unassembled WGS sequence"/>
</dbReference>
<dbReference type="RefSeq" id="WP_236957402.1">
    <property type="nucleotide sequence ID" value="NZ_JAETXX010000001.1"/>
</dbReference>
<feature type="compositionally biased region" description="Low complexity" evidence="1">
    <location>
        <begin position="235"/>
        <end position="244"/>
    </location>
</feature>
<protein>
    <submittedName>
        <fullName evidence="2">Uncharacterized protein</fullName>
    </submittedName>
</protein>
<reference evidence="2 3" key="1">
    <citation type="submission" date="2021-01" db="EMBL/GenBank/DDBJ databases">
        <title>Genome sequencing of Joostella atrarenae M1-2 (= KCTC 23194).</title>
        <authorList>
            <person name="Zakaria M.R."/>
            <person name="Lam M.Q."/>
            <person name="Chong C.S."/>
        </authorList>
    </citation>
    <scope>NUCLEOTIDE SEQUENCE [LARGE SCALE GENOMIC DNA]</scope>
    <source>
        <strain evidence="2 3">M1-2</strain>
    </source>
</reference>
<accession>A0ABS9IZ26</accession>